<evidence type="ECO:0000256" key="1">
    <source>
        <dbReference type="SAM" id="MobiDB-lite"/>
    </source>
</evidence>
<comment type="caution">
    <text evidence="2">The sequence shown here is derived from an EMBL/GenBank/DDBJ whole genome shotgun (WGS) entry which is preliminary data.</text>
</comment>
<accession>A0A482X0T6</accession>
<organism evidence="2 3">
    <name type="scientific">Laodelphax striatellus</name>
    <name type="common">Small brown planthopper</name>
    <name type="synonym">Delphax striatella</name>
    <dbReference type="NCBI Taxonomy" id="195883"/>
    <lineage>
        <taxon>Eukaryota</taxon>
        <taxon>Metazoa</taxon>
        <taxon>Ecdysozoa</taxon>
        <taxon>Arthropoda</taxon>
        <taxon>Hexapoda</taxon>
        <taxon>Insecta</taxon>
        <taxon>Pterygota</taxon>
        <taxon>Neoptera</taxon>
        <taxon>Paraneoptera</taxon>
        <taxon>Hemiptera</taxon>
        <taxon>Auchenorrhyncha</taxon>
        <taxon>Fulgoroidea</taxon>
        <taxon>Delphacidae</taxon>
        <taxon>Criomorphinae</taxon>
        <taxon>Laodelphax</taxon>
    </lineage>
</organism>
<dbReference type="AlphaFoldDB" id="A0A482X0T6"/>
<feature type="compositionally biased region" description="Basic and acidic residues" evidence="1">
    <location>
        <begin position="30"/>
        <end position="39"/>
    </location>
</feature>
<dbReference type="Proteomes" id="UP000291343">
    <property type="component" value="Unassembled WGS sequence"/>
</dbReference>
<dbReference type="EMBL" id="QKKF02021218">
    <property type="protein sequence ID" value="RZF38930.1"/>
    <property type="molecule type" value="Genomic_DNA"/>
</dbReference>
<keyword evidence="3" id="KW-1185">Reference proteome</keyword>
<protein>
    <submittedName>
        <fullName evidence="2">Uncharacterized protein</fullName>
    </submittedName>
</protein>
<evidence type="ECO:0000313" key="3">
    <source>
        <dbReference type="Proteomes" id="UP000291343"/>
    </source>
</evidence>
<proteinExistence type="predicted"/>
<sequence length="77" mass="8335">MVKCKRCEKEIVGVGVKERQTTTRKLASSVDERRHRDGQRSPGGTTLPGDQVHKPLPEKAPPSGRGAAAVRPPLPAR</sequence>
<name>A0A482X0T6_LAOST</name>
<dbReference type="InParanoid" id="A0A482X0T6"/>
<evidence type="ECO:0000313" key="2">
    <source>
        <dbReference type="EMBL" id="RZF38930.1"/>
    </source>
</evidence>
<reference evidence="2 3" key="1">
    <citation type="journal article" date="2017" name="Gigascience">
        <title>Genome sequence of the small brown planthopper, Laodelphax striatellus.</title>
        <authorList>
            <person name="Zhu J."/>
            <person name="Jiang F."/>
            <person name="Wang X."/>
            <person name="Yang P."/>
            <person name="Bao Y."/>
            <person name="Zhao W."/>
            <person name="Wang W."/>
            <person name="Lu H."/>
            <person name="Wang Q."/>
            <person name="Cui N."/>
            <person name="Li J."/>
            <person name="Chen X."/>
            <person name="Luo L."/>
            <person name="Yu J."/>
            <person name="Kang L."/>
            <person name="Cui F."/>
        </authorList>
    </citation>
    <scope>NUCLEOTIDE SEQUENCE [LARGE SCALE GENOMIC DNA]</scope>
    <source>
        <strain evidence="2">Lst14</strain>
    </source>
</reference>
<gene>
    <name evidence="2" type="ORF">LSTR_LSTR014133</name>
</gene>
<feature type="region of interest" description="Disordered" evidence="1">
    <location>
        <begin position="20"/>
        <end position="77"/>
    </location>
</feature>